<dbReference type="GO" id="GO:0003677">
    <property type="term" value="F:DNA binding"/>
    <property type="evidence" value="ECO:0007669"/>
    <property type="project" value="UniProtKB-KW"/>
</dbReference>
<dbReference type="EMBL" id="PXXW01000008">
    <property type="protein sequence ID" value="RAO03707.1"/>
    <property type="molecule type" value="Genomic_DNA"/>
</dbReference>
<sequence>MDSDRRGQWLRGVLDICVLALLSKGESYGYQLAQALDAAGVGPIQGGTLYPVLLRLQKTGLVTAQWREGSAGPARKYYRLTDDGHEALRAGGSAWLTFVQPVNDIVTKGVTR</sequence>
<dbReference type="InterPro" id="IPR036388">
    <property type="entry name" value="WH-like_DNA-bd_sf"/>
</dbReference>
<evidence type="ECO:0000313" key="4">
    <source>
        <dbReference type="Proteomes" id="UP000198864"/>
    </source>
</evidence>
<keyword evidence="2" id="KW-0238">DNA-binding</keyword>
<feature type="domain" description="Transcription regulator PadR N-terminal" evidence="1">
    <location>
        <begin position="18"/>
        <end position="89"/>
    </location>
</feature>
<organism evidence="3 4">
    <name type="scientific">Micromonospora saelicesensis</name>
    <dbReference type="NCBI Taxonomy" id="285676"/>
    <lineage>
        <taxon>Bacteria</taxon>
        <taxon>Bacillati</taxon>
        <taxon>Actinomycetota</taxon>
        <taxon>Actinomycetes</taxon>
        <taxon>Micromonosporales</taxon>
        <taxon>Micromonosporaceae</taxon>
        <taxon>Micromonospora</taxon>
    </lineage>
</organism>
<keyword evidence="5" id="KW-1185">Reference proteome</keyword>
<evidence type="ECO:0000313" key="3">
    <source>
        <dbReference type="EMBL" id="SCE76133.1"/>
    </source>
</evidence>
<dbReference type="RefSeq" id="WP_091395813.1">
    <property type="nucleotide sequence ID" value="NZ_FMCR01000001.1"/>
</dbReference>
<protein>
    <submittedName>
        <fullName evidence="2">DNA-binding protein YizB</fullName>
    </submittedName>
    <submittedName>
        <fullName evidence="3">PadR family transcriptional regulator, regulatory protein PadR</fullName>
    </submittedName>
</protein>
<name>A0A1C4UWM9_9ACTN</name>
<dbReference type="InterPro" id="IPR052509">
    <property type="entry name" value="Metal_resp_DNA-bind_regulator"/>
</dbReference>
<dbReference type="InterPro" id="IPR005149">
    <property type="entry name" value="Tscrpt_reg_PadR_N"/>
</dbReference>
<evidence type="ECO:0000259" key="1">
    <source>
        <dbReference type="Pfam" id="PF03551"/>
    </source>
</evidence>
<evidence type="ECO:0000313" key="2">
    <source>
        <dbReference type="EMBL" id="RAO03707.1"/>
    </source>
</evidence>
<dbReference type="Gene3D" id="1.10.10.10">
    <property type="entry name" value="Winged helix-like DNA-binding domain superfamily/Winged helix DNA-binding domain"/>
    <property type="match status" value="1"/>
</dbReference>
<dbReference type="SUPFAM" id="SSF46785">
    <property type="entry name" value="Winged helix' DNA-binding domain"/>
    <property type="match status" value="1"/>
</dbReference>
<dbReference type="STRING" id="285676.GA0070561_1437"/>
<reference evidence="2 5" key="2">
    <citation type="submission" date="2018-03" db="EMBL/GenBank/DDBJ databases">
        <title>Genomic framework for the identification of Micromonospora saelicesensis and Micromonospora noduli.</title>
        <authorList>
            <person name="Riesco R."/>
            <person name="Trujillo M.E."/>
        </authorList>
    </citation>
    <scope>NUCLEOTIDE SEQUENCE [LARGE SCALE GENOMIC DNA]</scope>
    <source>
        <strain evidence="2 5">GAR05</strain>
    </source>
</reference>
<dbReference type="EMBL" id="FMCR01000001">
    <property type="protein sequence ID" value="SCE76133.1"/>
    <property type="molecule type" value="Genomic_DNA"/>
</dbReference>
<evidence type="ECO:0000313" key="5">
    <source>
        <dbReference type="Proteomes" id="UP000249334"/>
    </source>
</evidence>
<dbReference type="Pfam" id="PF03551">
    <property type="entry name" value="PadR"/>
    <property type="match status" value="1"/>
</dbReference>
<reference evidence="3 4" key="1">
    <citation type="submission" date="2016-06" db="EMBL/GenBank/DDBJ databases">
        <authorList>
            <person name="Kjaerup R.B."/>
            <person name="Dalgaard T.S."/>
            <person name="Juul-Madsen H.R."/>
        </authorList>
    </citation>
    <scope>NUCLEOTIDE SEQUENCE [LARGE SCALE GENOMIC DNA]</scope>
    <source>
        <strain evidence="3 4">DSM 44871</strain>
    </source>
</reference>
<proteinExistence type="predicted"/>
<dbReference type="AlphaFoldDB" id="A0A1C4UWM9"/>
<dbReference type="PANTHER" id="PTHR33169">
    <property type="entry name" value="PADR-FAMILY TRANSCRIPTIONAL REGULATOR"/>
    <property type="match status" value="1"/>
</dbReference>
<dbReference type="Proteomes" id="UP000198864">
    <property type="component" value="Unassembled WGS sequence"/>
</dbReference>
<gene>
    <name evidence="3" type="ORF">GA0070561_1437</name>
    <name evidence="2" type="ORF">GAR05_00688</name>
</gene>
<dbReference type="PANTHER" id="PTHR33169:SF14">
    <property type="entry name" value="TRANSCRIPTIONAL REGULATOR RV3488"/>
    <property type="match status" value="1"/>
</dbReference>
<accession>A0A1C4UWM9</accession>
<dbReference type="Proteomes" id="UP000249334">
    <property type="component" value="Unassembled WGS sequence"/>
</dbReference>
<dbReference type="InterPro" id="IPR036390">
    <property type="entry name" value="WH_DNA-bd_sf"/>
</dbReference>